<organism evidence="1 2">
    <name type="scientific">Arthrobacter russicus</name>
    <dbReference type="NCBI Taxonomy" id="172040"/>
    <lineage>
        <taxon>Bacteria</taxon>
        <taxon>Bacillati</taxon>
        <taxon>Actinomycetota</taxon>
        <taxon>Actinomycetes</taxon>
        <taxon>Micrococcales</taxon>
        <taxon>Micrococcaceae</taxon>
        <taxon>Arthrobacter</taxon>
    </lineage>
</organism>
<evidence type="ECO:0008006" key="3">
    <source>
        <dbReference type="Google" id="ProtNLM"/>
    </source>
</evidence>
<dbReference type="RefSeq" id="WP_309796251.1">
    <property type="nucleotide sequence ID" value="NZ_BAAAHY010000006.1"/>
</dbReference>
<evidence type="ECO:0000313" key="1">
    <source>
        <dbReference type="EMBL" id="MDR6268543.1"/>
    </source>
</evidence>
<gene>
    <name evidence="1" type="ORF">JOE69_000781</name>
</gene>
<sequence length="375" mass="39518">MALTRGIFIRKDGKSVTDPAGTDPRSARKAMSGLVAGNADGVPRSGIFPQKDVLIVIGSQAGMVYRVKPFEGALIRDAAGSDGVVLYANDALTDVPTSPAPSTGSRWDLVYVQYPESTSDSTSSKPVLGVVQGTASGTPSKPSAALPANSYLLAESLVSAGNSTTVDASINQVWRYTVPRGVPIPVRNQAERDELNAPYPGLRIVALDRPGTPVMVFSGGKWQPEIPMPAFGHMGMTGGFQNVSSPDWTTLKIDAAQDLVGGVAFDAAAKALVVPAAGRYQIVARYYATGTGGGNGAFGRVMYNRNGTVAEVEGSYASFWKGNGNDFINVSTLTRNFQTGDKIFMQMVYASSSWGTTGYNGSWLELLYIGPSTAY</sequence>
<comment type="caution">
    <text evidence="1">The sequence shown here is derived from an EMBL/GenBank/DDBJ whole genome shotgun (WGS) entry which is preliminary data.</text>
</comment>
<accession>A0ABU1J852</accession>
<evidence type="ECO:0000313" key="2">
    <source>
        <dbReference type="Proteomes" id="UP001185069"/>
    </source>
</evidence>
<dbReference type="Proteomes" id="UP001185069">
    <property type="component" value="Unassembled WGS sequence"/>
</dbReference>
<proteinExistence type="predicted"/>
<dbReference type="EMBL" id="JAVDQF010000001">
    <property type="protein sequence ID" value="MDR6268543.1"/>
    <property type="molecule type" value="Genomic_DNA"/>
</dbReference>
<name>A0ABU1J852_9MICC</name>
<protein>
    <recommendedName>
        <fullName evidence="3">Minor tail protein</fullName>
    </recommendedName>
</protein>
<keyword evidence="2" id="KW-1185">Reference proteome</keyword>
<reference evidence="1 2" key="1">
    <citation type="submission" date="2023-07" db="EMBL/GenBank/DDBJ databases">
        <title>Sequencing the genomes of 1000 actinobacteria strains.</title>
        <authorList>
            <person name="Klenk H.-P."/>
        </authorList>
    </citation>
    <scope>NUCLEOTIDE SEQUENCE [LARGE SCALE GENOMIC DNA]</scope>
    <source>
        <strain evidence="1 2">DSM 14555</strain>
    </source>
</reference>